<dbReference type="RefSeq" id="WP_399619967.1">
    <property type="nucleotide sequence ID" value="NZ_JBITYT010000014.1"/>
</dbReference>
<name>A0ABW8D154_STRBI</name>
<evidence type="ECO:0008006" key="3">
    <source>
        <dbReference type="Google" id="ProtNLM"/>
    </source>
</evidence>
<reference evidence="1 2" key="1">
    <citation type="submission" date="2024-10" db="EMBL/GenBank/DDBJ databases">
        <title>The Natural Products Discovery Center: Release of the First 8490 Sequenced Strains for Exploring Actinobacteria Biosynthetic Diversity.</title>
        <authorList>
            <person name="Kalkreuter E."/>
            <person name="Kautsar S.A."/>
            <person name="Yang D."/>
            <person name="Bader C.D."/>
            <person name="Teijaro C.N."/>
            <person name="Fluegel L."/>
            <person name="Davis C.M."/>
            <person name="Simpson J.R."/>
            <person name="Lauterbach L."/>
            <person name="Steele A.D."/>
            <person name="Gui C."/>
            <person name="Meng S."/>
            <person name="Li G."/>
            <person name="Viehrig K."/>
            <person name="Ye F."/>
            <person name="Su P."/>
            <person name="Kiefer A.F."/>
            <person name="Nichols A."/>
            <person name="Cepeda A.J."/>
            <person name="Yan W."/>
            <person name="Fan B."/>
            <person name="Jiang Y."/>
            <person name="Adhikari A."/>
            <person name="Zheng C.-J."/>
            <person name="Schuster L."/>
            <person name="Cowan T.M."/>
            <person name="Smanski M.J."/>
            <person name="Chevrette M.G."/>
            <person name="De Carvalho L.P.S."/>
            <person name="Shen B."/>
        </authorList>
    </citation>
    <scope>NUCLEOTIDE SEQUENCE [LARGE SCALE GENOMIC DNA]</scope>
    <source>
        <strain evidence="1 2">NPDC053346</strain>
    </source>
</reference>
<comment type="caution">
    <text evidence="1">The sequence shown here is derived from an EMBL/GenBank/DDBJ whole genome shotgun (WGS) entry which is preliminary data.</text>
</comment>
<sequence length="59" mass="6374">MRGGHLVLETRSTGRVLSALDAVTGLDGVQTRTPSLEDVHLELTARRNPLAPNPQEQQA</sequence>
<protein>
    <recommendedName>
        <fullName evidence="3">ABC transporter</fullName>
    </recommendedName>
</protein>
<dbReference type="EMBL" id="JBITYT010000014">
    <property type="protein sequence ID" value="MFI9123112.1"/>
    <property type="molecule type" value="Genomic_DNA"/>
</dbReference>
<keyword evidence="2" id="KW-1185">Reference proteome</keyword>
<proteinExistence type="predicted"/>
<dbReference type="Proteomes" id="UP001614391">
    <property type="component" value="Unassembled WGS sequence"/>
</dbReference>
<organism evidence="1 2">
    <name type="scientific">Streptomyces bikiniensis</name>
    <dbReference type="NCBI Taxonomy" id="1896"/>
    <lineage>
        <taxon>Bacteria</taxon>
        <taxon>Bacillati</taxon>
        <taxon>Actinomycetota</taxon>
        <taxon>Actinomycetes</taxon>
        <taxon>Kitasatosporales</taxon>
        <taxon>Streptomycetaceae</taxon>
        <taxon>Streptomyces</taxon>
    </lineage>
</organism>
<evidence type="ECO:0000313" key="1">
    <source>
        <dbReference type="EMBL" id="MFI9123112.1"/>
    </source>
</evidence>
<accession>A0ABW8D154</accession>
<evidence type="ECO:0000313" key="2">
    <source>
        <dbReference type="Proteomes" id="UP001614391"/>
    </source>
</evidence>
<gene>
    <name evidence="1" type="ORF">ACIGW0_27585</name>
</gene>